<comment type="caution">
    <text evidence="1">The sequence shown here is derived from an EMBL/GenBank/DDBJ whole genome shotgun (WGS) entry which is preliminary data.</text>
</comment>
<keyword evidence="4" id="KW-1185">Reference proteome</keyword>
<evidence type="ECO:0000313" key="2">
    <source>
        <dbReference type="EMBL" id="RUR22839.1"/>
    </source>
</evidence>
<sequence>MLNENPIEFKSESGAVYTVKELNECIDTYGYLYDFKSPQLSLQQIRPFSAKDINQILAIEDVYINYKRNVEERMGLSVLKSSKIQGDTLQLMLNLLTAFEKGAEERGGLSMFLVSSDFAPALAEPLEALYTHLEKYPEEKDALRYISNSFLIDQDNFVTYLSQIINNYQCSSLFPFQVSTMLSVVLSHNLYLLNGHRRELSNEENESEKTAQRQAFFDRKPMTNYMGIQITGLTTSDYQTEKVIMKLVSYLDNLHITCKDIPEISLVRNQLLITTKQDREFKTELRDKTLEKGLDITVNNVAGHYQFYIPDINVLDKKLSNVEIKTREMNSIYKNI</sequence>
<evidence type="ECO:0000313" key="1">
    <source>
        <dbReference type="EMBL" id="PWY54430.1"/>
    </source>
</evidence>
<reference evidence="2 4" key="2">
    <citation type="submission" date="2018-12" db="EMBL/GenBank/DDBJ databases">
        <title>Legionella sp,whole genome shotgun sequence.</title>
        <authorList>
            <person name="Wu H."/>
        </authorList>
    </citation>
    <scope>NUCLEOTIDE SEQUENCE [LARGE SCALE GENOMIC DNA]</scope>
    <source>
        <strain evidence="4">km489</strain>
        <strain evidence="2">Km489</strain>
    </source>
</reference>
<evidence type="ECO:0000313" key="3">
    <source>
        <dbReference type="Proteomes" id="UP000247152"/>
    </source>
</evidence>
<organism evidence="1 3">
    <name type="scientific">Legionella qingyii</name>
    <dbReference type="NCBI Taxonomy" id="2184757"/>
    <lineage>
        <taxon>Bacteria</taxon>
        <taxon>Pseudomonadati</taxon>
        <taxon>Pseudomonadota</taxon>
        <taxon>Gammaproteobacteria</taxon>
        <taxon>Legionellales</taxon>
        <taxon>Legionellaceae</taxon>
        <taxon>Legionella</taxon>
    </lineage>
</organism>
<dbReference type="EMBL" id="QHJG01000035">
    <property type="protein sequence ID" value="PWY54430.1"/>
    <property type="molecule type" value="Genomic_DNA"/>
</dbReference>
<dbReference type="EMBL" id="RZGX01000010">
    <property type="protein sequence ID" value="RUR22839.1"/>
    <property type="molecule type" value="Genomic_DNA"/>
</dbReference>
<accession>A0A317U298</accession>
<evidence type="ECO:0000313" key="4">
    <source>
        <dbReference type="Proteomes" id="UP000287374"/>
    </source>
</evidence>
<reference evidence="1 3" key="1">
    <citation type="submission" date="2018-05" db="EMBL/GenBank/DDBJ databases">
        <title>Legionella qingyii sp.nov., whole genome shotgun sequence.</title>
        <authorList>
            <person name="Wu H."/>
            <person name="Zhu Q."/>
            <person name="Hu C."/>
        </authorList>
    </citation>
    <scope>NUCLEOTIDE SEQUENCE [LARGE SCALE GENOMIC DNA]</scope>
    <source>
        <strain evidence="1 3">HEB18</strain>
    </source>
</reference>
<proteinExistence type="predicted"/>
<name>A0A317U298_9GAMM</name>
<dbReference type="Proteomes" id="UP000247152">
    <property type="component" value="Unassembled WGS sequence"/>
</dbReference>
<dbReference type="AlphaFoldDB" id="A0A317U298"/>
<dbReference type="RefSeq" id="WP_110143794.1">
    <property type="nucleotide sequence ID" value="NZ_QHJG01000035.1"/>
</dbReference>
<protein>
    <submittedName>
        <fullName evidence="1">Uncharacterized protein</fullName>
    </submittedName>
</protein>
<dbReference type="Proteomes" id="UP000287374">
    <property type="component" value="Unassembled WGS sequence"/>
</dbReference>
<gene>
    <name evidence="1" type="ORF">DGG96_17295</name>
    <name evidence="2" type="ORF">ELY20_08955</name>
</gene>